<dbReference type="Proteomes" id="UP000595140">
    <property type="component" value="Unassembled WGS sequence"/>
</dbReference>
<dbReference type="GO" id="GO:0003677">
    <property type="term" value="F:DNA binding"/>
    <property type="evidence" value="ECO:0007669"/>
    <property type="project" value="InterPro"/>
</dbReference>
<proteinExistence type="predicted"/>
<reference evidence="3 4" key="1">
    <citation type="submission" date="2018-04" db="EMBL/GenBank/DDBJ databases">
        <authorList>
            <person name="Vogel A."/>
        </authorList>
    </citation>
    <scope>NUCLEOTIDE SEQUENCE [LARGE SCALE GENOMIC DNA]</scope>
</reference>
<organism evidence="3 4">
    <name type="scientific">Cuscuta campestris</name>
    <dbReference type="NCBI Taxonomy" id="132261"/>
    <lineage>
        <taxon>Eukaryota</taxon>
        <taxon>Viridiplantae</taxon>
        <taxon>Streptophyta</taxon>
        <taxon>Embryophyta</taxon>
        <taxon>Tracheophyta</taxon>
        <taxon>Spermatophyta</taxon>
        <taxon>Magnoliopsida</taxon>
        <taxon>eudicotyledons</taxon>
        <taxon>Gunneridae</taxon>
        <taxon>Pentapetalae</taxon>
        <taxon>asterids</taxon>
        <taxon>lamiids</taxon>
        <taxon>Solanales</taxon>
        <taxon>Convolvulaceae</taxon>
        <taxon>Cuscuteae</taxon>
        <taxon>Cuscuta</taxon>
        <taxon>Cuscuta subgen. Grammica</taxon>
        <taxon>Cuscuta sect. Cleistogrammica</taxon>
    </lineage>
</organism>
<dbReference type="InterPro" id="IPR000305">
    <property type="entry name" value="GIY-YIG_endonuc"/>
</dbReference>
<sequence length="363" mass="40383">MQRQRSSVLQQFQVLPPNQIHAPQSSLAHLTMAASSAAAVDRLNREDCKRTKHDSAFSEWKILVGPNDWQDYVSGIEGAERYRTQNLPNCASCPGIYELGITPSNPRRETANHRVDSAIVVPVYVGQTDNVRTRLQQYGRDGSHLENGCSKGDLSWDKNALCSKGPLFFTCAFSRGLTVVYRWAPMKSKKDAEKAEAQLLDKFDYAWNTDRHGSVCIRSPAKGRKRCCEHKGMKINGSLNSKLIADDGSSNETLICGFVLENGSPCASKPFGKNKRCIEHKGRRIHGVKKSLTKHNDYLHISGEDSSKNQSDTQKENPLKTSDERSNSIRICGATLKNGSSCRRKLAEGNTNTRCWQHSGSIN</sequence>
<dbReference type="Pfam" id="PF19239">
    <property type="entry name" value="GIY_YIG_domain"/>
    <property type="match status" value="1"/>
</dbReference>
<feature type="domain" description="GIY-YIG" evidence="2">
    <location>
        <begin position="93"/>
        <end position="213"/>
    </location>
</feature>
<dbReference type="AlphaFoldDB" id="A0A484MG71"/>
<dbReference type="InterPro" id="IPR038909">
    <property type="entry name" value="Effector_transcript"/>
</dbReference>
<evidence type="ECO:0000259" key="2">
    <source>
        <dbReference type="SMART" id="SM00465"/>
    </source>
</evidence>
<dbReference type="SMART" id="SM00465">
    <property type="entry name" value="GIYc"/>
    <property type="match status" value="1"/>
</dbReference>
<dbReference type="PANTHER" id="PTHR35133:SF1">
    <property type="entry name" value="PROTEIN EFFECTOR OF TRANSCRIPTION 2-RELATED"/>
    <property type="match status" value="1"/>
</dbReference>
<name>A0A484MG71_9ASTE</name>
<feature type="region of interest" description="Disordered" evidence="1">
    <location>
        <begin position="300"/>
        <end position="325"/>
    </location>
</feature>
<gene>
    <name evidence="3" type="ORF">CCAM_LOCUS29586</name>
</gene>
<keyword evidence="4" id="KW-1185">Reference proteome</keyword>
<dbReference type="EMBL" id="OOIL02003381">
    <property type="protein sequence ID" value="VFQ87810.1"/>
    <property type="molecule type" value="Genomic_DNA"/>
</dbReference>
<evidence type="ECO:0000313" key="4">
    <source>
        <dbReference type="Proteomes" id="UP000595140"/>
    </source>
</evidence>
<dbReference type="PANTHER" id="PTHR35133">
    <property type="entry name" value="PROTEIN EFFECTOR OF TRANSCRIPTION 2-RELATED"/>
    <property type="match status" value="1"/>
</dbReference>
<evidence type="ECO:0000313" key="3">
    <source>
        <dbReference type="EMBL" id="VFQ87810.1"/>
    </source>
</evidence>
<accession>A0A484MG71</accession>
<evidence type="ECO:0000256" key="1">
    <source>
        <dbReference type="SAM" id="MobiDB-lite"/>
    </source>
</evidence>
<dbReference type="OrthoDB" id="1922121at2759"/>
<dbReference type="GO" id="GO:0006355">
    <property type="term" value="P:regulation of DNA-templated transcription"/>
    <property type="evidence" value="ECO:0007669"/>
    <property type="project" value="InterPro"/>
</dbReference>
<dbReference type="CDD" id="cd00719">
    <property type="entry name" value="GIY-YIG_SF"/>
    <property type="match status" value="1"/>
</dbReference>
<protein>
    <recommendedName>
        <fullName evidence="2">GIY-YIG domain-containing protein</fullName>
    </recommendedName>
</protein>